<evidence type="ECO:0000313" key="1">
    <source>
        <dbReference type="EMBL" id="CAB4659560.1"/>
    </source>
</evidence>
<name>A0A6J6LCE4_9ZZZZ</name>
<reference evidence="1" key="1">
    <citation type="submission" date="2020-05" db="EMBL/GenBank/DDBJ databases">
        <authorList>
            <person name="Chiriac C."/>
            <person name="Salcher M."/>
            <person name="Ghai R."/>
            <person name="Kavagutti S V."/>
        </authorList>
    </citation>
    <scope>NUCLEOTIDE SEQUENCE</scope>
</reference>
<accession>A0A6J6LCE4</accession>
<dbReference type="SUPFAM" id="SSF51679">
    <property type="entry name" value="Bacterial luciferase-like"/>
    <property type="match status" value="1"/>
</dbReference>
<dbReference type="Gene3D" id="3.20.20.30">
    <property type="entry name" value="Luciferase-like domain"/>
    <property type="match status" value="1"/>
</dbReference>
<dbReference type="EMBL" id="CAEZWM010000100">
    <property type="protein sequence ID" value="CAB4659560.1"/>
    <property type="molecule type" value="Genomic_DNA"/>
</dbReference>
<dbReference type="AlphaFoldDB" id="A0A6J6LCE4"/>
<proteinExistence type="predicted"/>
<gene>
    <name evidence="1" type="ORF">UFOPK2242_00882</name>
</gene>
<protein>
    <submittedName>
        <fullName evidence="1">Unannotated protein</fullName>
    </submittedName>
</protein>
<dbReference type="InterPro" id="IPR036661">
    <property type="entry name" value="Luciferase-like_sf"/>
</dbReference>
<dbReference type="GO" id="GO:0016705">
    <property type="term" value="F:oxidoreductase activity, acting on paired donors, with incorporation or reduction of molecular oxygen"/>
    <property type="evidence" value="ECO:0007669"/>
    <property type="project" value="InterPro"/>
</dbReference>
<sequence>MRPGEALEIGVITEAIYVGETDQDLPRWVLKGSPDSIAESLNEYGEMGVSHLQIRFMARDCAELCDQMEKFGAEVGPNLTR</sequence>
<organism evidence="1">
    <name type="scientific">freshwater metagenome</name>
    <dbReference type="NCBI Taxonomy" id="449393"/>
    <lineage>
        <taxon>unclassified sequences</taxon>
        <taxon>metagenomes</taxon>
        <taxon>ecological metagenomes</taxon>
    </lineage>
</organism>